<dbReference type="EMBL" id="LR796217">
    <property type="protein sequence ID" value="CAB4127852.1"/>
    <property type="molecule type" value="Genomic_DNA"/>
</dbReference>
<evidence type="ECO:0000256" key="1">
    <source>
        <dbReference type="SAM" id="Phobius"/>
    </source>
</evidence>
<proteinExistence type="predicted"/>
<accession>A0A6J5L2N3</accession>
<evidence type="ECO:0000313" key="3">
    <source>
        <dbReference type="EMBL" id="CAB4134108.1"/>
    </source>
</evidence>
<reference evidence="2" key="1">
    <citation type="submission" date="2020-04" db="EMBL/GenBank/DDBJ databases">
        <authorList>
            <person name="Chiriac C."/>
            <person name="Salcher M."/>
            <person name="Ghai R."/>
            <person name="Kavagutti S V."/>
        </authorList>
    </citation>
    <scope>NUCLEOTIDE SEQUENCE</scope>
</reference>
<feature type="transmembrane region" description="Helical" evidence="1">
    <location>
        <begin position="40"/>
        <end position="58"/>
    </location>
</feature>
<evidence type="ECO:0000313" key="2">
    <source>
        <dbReference type="EMBL" id="CAB4127852.1"/>
    </source>
</evidence>
<keyword evidence="1" id="KW-0472">Membrane</keyword>
<dbReference type="EMBL" id="LR796283">
    <property type="protein sequence ID" value="CAB4134108.1"/>
    <property type="molecule type" value="Genomic_DNA"/>
</dbReference>
<protein>
    <submittedName>
        <fullName evidence="2">Uncharacterized protein</fullName>
    </submittedName>
</protein>
<name>A0A6J5L2N3_9CAUD</name>
<keyword evidence="1" id="KW-1133">Transmembrane helix</keyword>
<sequence>MHVWIECMPNHNRLEPMMHSMRDFVTPIERISTKYQFTTHLKLFDICAILLIVILIGGL</sequence>
<organism evidence="2">
    <name type="scientific">uncultured Caudovirales phage</name>
    <dbReference type="NCBI Taxonomy" id="2100421"/>
    <lineage>
        <taxon>Viruses</taxon>
        <taxon>Duplodnaviria</taxon>
        <taxon>Heunggongvirae</taxon>
        <taxon>Uroviricota</taxon>
        <taxon>Caudoviricetes</taxon>
        <taxon>Peduoviridae</taxon>
        <taxon>Maltschvirus</taxon>
        <taxon>Maltschvirus maltsch</taxon>
    </lineage>
</organism>
<gene>
    <name evidence="3" type="ORF">UFOVP269_10</name>
    <name evidence="2" type="ORF">UFOVP98_61</name>
</gene>
<keyword evidence="1" id="KW-0812">Transmembrane</keyword>